<keyword evidence="2" id="KW-1185">Reference proteome</keyword>
<gene>
    <name evidence="1" type="ORF">MLD38_038812</name>
</gene>
<protein>
    <submittedName>
        <fullName evidence="1">Uncharacterized protein</fullName>
    </submittedName>
</protein>
<evidence type="ECO:0000313" key="1">
    <source>
        <dbReference type="EMBL" id="KAI4303145.1"/>
    </source>
</evidence>
<accession>A0ACB9L036</accession>
<dbReference type="EMBL" id="CM042891">
    <property type="protein sequence ID" value="KAI4303145.1"/>
    <property type="molecule type" value="Genomic_DNA"/>
</dbReference>
<sequence length="137" mass="15778">MVVMEIEANHNSPDFVSRFIDCLFYHGAFFDCIEDCMDKETRESMESTFFVPAIKNIVAAEGDDRKCRNVTVDVWKAYFSRFEFEEVDLSETALYQASLVAEEFRCGKSCTFERKGMSLIVGWKGTPVQSISLFKFD</sequence>
<dbReference type="Proteomes" id="UP001057402">
    <property type="component" value="Chromosome 12"/>
</dbReference>
<name>A0ACB9L036_9MYRT</name>
<proteinExistence type="predicted"/>
<organism evidence="1 2">
    <name type="scientific">Melastoma candidum</name>
    <dbReference type="NCBI Taxonomy" id="119954"/>
    <lineage>
        <taxon>Eukaryota</taxon>
        <taxon>Viridiplantae</taxon>
        <taxon>Streptophyta</taxon>
        <taxon>Embryophyta</taxon>
        <taxon>Tracheophyta</taxon>
        <taxon>Spermatophyta</taxon>
        <taxon>Magnoliopsida</taxon>
        <taxon>eudicotyledons</taxon>
        <taxon>Gunneridae</taxon>
        <taxon>Pentapetalae</taxon>
        <taxon>rosids</taxon>
        <taxon>malvids</taxon>
        <taxon>Myrtales</taxon>
        <taxon>Melastomataceae</taxon>
        <taxon>Melastomatoideae</taxon>
        <taxon>Melastomateae</taxon>
        <taxon>Melastoma</taxon>
    </lineage>
</organism>
<comment type="caution">
    <text evidence="1">The sequence shown here is derived from an EMBL/GenBank/DDBJ whole genome shotgun (WGS) entry which is preliminary data.</text>
</comment>
<reference evidence="2" key="1">
    <citation type="journal article" date="2023" name="Front. Plant Sci.">
        <title>Chromosomal-level genome assembly of Melastoma candidum provides insights into trichome evolution.</title>
        <authorList>
            <person name="Zhong Y."/>
            <person name="Wu W."/>
            <person name="Sun C."/>
            <person name="Zou P."/>
            <person name="Liu Y."/>
            <person name="Dai S."/>
            <person name="Zhou R."/>
        </authorList>
    </citation>
    <scope>NUCLEOTIDE SEQUENCE [LARGE SCALE GENOMIC DNA]</scope>
</reference>
<evidence type="ECO:0000313" key="2">
    <source>
        <dbReference type="Proteomes" id="UP001057402"/>
    </source>
</evidence>